<dbReference type="GO" id="GO:0016020">
    <property type="term" value="C:membrane"/>
    <property type="evidence" value="ECO:0007669"/>
    <property type="project" value="InterPro"/>
</dbReference>
<dbReference type="CDD" id="cd06225">
    <property type="entry name" value="HAMP"/>
    <property type="match status" value="1"/>
</dbReference>
<dbReference type="STRING" id="485913.Krac_8558"/>
<sequence length="161" mass="17816">MLSTDQAISRADRAEDIAALEHEIANSKQQLEKDAQTLRDALAQIASGNFKVKAQVPRGTVLWDIARSINNMLQRLERYGMSEHELNRTRQEAQVLASALDDLAAGRRPLWPGRSGTLLDPIIDRLSAMSGTSGRSTPQGQPQPTAQPQRPSTQQLPRRQL</sequence>
<feature type="region of interest" description="Disordered" evidence="1">
    <location>
        <begin position="127"/>
        <end position="161"/>
    </location>
</feature>
<accession>D6TN79</accession>
<gene>
    <name evidence="3" type="ORF">Krac_8558</name>
</gene>
<organism evidence="3 4">
    <name type="scientific">Ktedonobacter racemifer DSM 44963</name>
    <dbReference type="NCBI Taxonomy" id="485913"/>
    <lineage>
        <taxon>Bacteria</taxon>
        <taxon>Bacillati</taxon>
        <taxon>Chloroflexota</taxon>
        <taxon>Ktedonobacteria</taxon>
        <taxon>Ktedonobacterales</taxon>
        <taxon>Ktedonobacteraceae</taxon>
        <taxon>Ktedonobacter</taxon>
    </lineage>
</organism>
<keyword evidence="4" id="KW-1185">Reference proteome</keyword>
<dbReference type="Proteomes" id="UP000004508">
    <property type="component" value="Unassembled WGS sequence"/>
</dbReference>
<evidence type="ECO:0000259" key="2">
    <source>
        <dbReference type="PROSITE" id="PS50885"/>
    </source>
</evidence>
<feature type="compositionally biased region" description="Low complexity" evidence="1">
    <location>
        <begin position="137"/>
        <end position="155"/>
    </location>
</feature>
<proteinExistence type="predicted"/>
<dbReference type="RefSeq" id="WP_007912187.1">
    <property type="nucleotide sequence ID" value="NZ_ADVG01000002.1"/>
</dbReference>
<dbReference type="EMBL" id="ADVG01000002">
    <property type="protein sequence ID" value="EFH87229.1"/>
    <property type="molecule type" value="Genomic_DNA"/>
</dbReference>
<protein>
    <submittedName>
        <fullName evidence="3">Putative sensor with HAMP domain</fullName>
    </submittedName>
</protein>
<dbReference type="GO" id="GO:0007165">
    <property type="term" value="P:signal transduction"/>
    <property type="evidence" value="ECO:0007669"/>
    <property type="project" value="InterPro"/>
</dbReference>
<dbReference type="AlphaFoldDB" id="D6TN79"/>
<reference evidence="3 4" key="1">
    <citation type="journal article" date="2011" name="Stand. Genomic Sci.">
        <title>Non-contiguous finished genome sequence and contextual data of the filamentous soil bacterium Ktedonobacter racemifer type strain (SOSP1-21).</title>
        <authorList>
            <person name="Chang Y.J."/>
            <person name="Land M."/>
            <person name="Hauser L."/>
            <person name="Chertkov O."/>
            <person name="Del Rio T.G."/>
            <person name="Nolan M."/>
            <person name="Copeland A."/>
            <person name="Tice H."/>
            <person name="Cheng J.F."/>
            <person name="Lucas S."/>
            <person name="Han C."/>
            <person name="Goodwin L."/>
            <person name="Pitluck S."/>
            <person name="Ivanova N."/>
            <person name="Ovchinikova G."/>
            <person name="Pati A."/>
            <person name="Chen A."/>
            <person name="Palaniappan K."/>
            <person name="Mavromatis K."/>
            <person name="Liolios K."/>
            <person name="Brettin T."/>
            <person name="Fiebig A."/>
            <person name="Rohde M."/>
            <person name="Abt B."/>
            <person name="Goker M."/>
            <person name="Detter J.C."/>
            <person name="Woyke T."/>
            <person name="Bristow J."/>
            <person name="Eisen J.A."/>
            <person name="Markowitz V."/>
            <person name="Hugenholtz P."/>
            <person name="Kyrpides N.C."/>
            <person name="Klenk H.P."/>
            <person name="Lapidus A."/>
        </authorList>
    </citation>
    <scope>NUCLEOTIDE SEQUENCE [LARGE SCALE GENOMIC DNA]</scope>
    <source>
        <strain evidence="4">DSM 44963</strain>
    </source>
</reference>
<feature type="domain" description="HAMP" evidence="2">
    <location>
        <begin position="29"/>
        <end position="81"/>
    </location>
</feature>
<name>D6TN79_KTERA</name>
<evidence type="ECO:0000313" key="3">
    <source>
        <dbReference type="EMBL" id="EFH87229.1"/>
    </source>
</evidence>
<dbReference type="InParanoid" id="D6TN79"/>
<comment type="caution">
    <text evidence="3">The sequence shown here is derived from an EMBL/GenBank/DDBJ whole genome shotgun (WGS) entry which is preliminary data.</text>
</comment>
<evidence type="ECO:0000313" key="4">
    <source>
        <dbReference type="Proteomes" id="UP000004508"/>
    </source>
</evidence>
<evidence type="ECO:0000256" key="1">
    <source>
        <dbReference type="SAM" id="MobiDB-lite"/>
    </source>
</evidence>
<dbReference type="PROSITE" id="PS50885">
    <property type="entry name" value="HAMP"/>
    <property type="match status" value="1"/>
</dbReference>
<dbReference type="InterPro" id="IPR003660">
    <property type="entry name" value="HAMP_dom"/>
</dbReference>